<sequence>MDKENISCHKSAQTKNLRIICRILKF</sequence>
<evidence type="ECO:0000313" key="1">
    <source>
        <dbReference type="EMBL" id="JAH54548.1"/>
    </source>
</evidence>
<reference evidence="1" key="1">
    <citation type="submission" date="2014-11" db="EMBL/GenBank/DDBJ databases">
        <authorList>
            <person name="Amaro Gonzalez C."/>
        </authorList>
    </citation>
    <scope>NUCLEOTIDE SEQUENCE</scope>
</reference>
<accession>A0A0E9TP93</accession>
<organism evidence="1">
    <name type="scientific">Anguilla anguilla</name>
    <name type="common">European freshwater eel</name>
    <name type="synonym">Muraena anguilla</name>
    <dbReference type="NCBI Taxonomy" id="7936"/>
    <lineage>
        <taxon>Eukaryota</taxon>
        <taxon>Metazoa</taxon>
        <taxon>Chordata</taxon>
        <taxon>Craniata</taxon>
        <taxon>Vertebrata</taxon>
        <taxon>Euteleostomi</taxon>
        <taxon>Actinopterygii</taxon>
        <taxon>Neopterygii</taxon>
        <taxon>Teleostei</taxon>
        <taxon>Anguilliformes</taxon>
        <taxon>Anguillidae</taxon>
        <taxon>Anguilla</taxon>
    </lineage>
</organism>
<dbReference type="AlphaFoldDB" id="A0A0E9TP93"/>
<reference evidence="1" key="2">
    <citation type="journal article" date="2015" name="Fish Shellfish Immunol.">
        <title>Early steps in the European eel (Anguilla anguilla)-Vibrio vulnificus interaction in the gills: Role of the RtxA13 toxin.</title>
        <authorList>
            <person name="Callol A."/>
            <person name="Pajuelo D."/>
            <person name="Ebbesson L."/>
            <person name="Teles M."/>
            <person name="MacKenzie S."/>
            <person name="Amaro C."/>
        </authorList>
    </citation>
    <scope>NUCLEOTIDE SEQUENCE</scope>
</reference>
<proteinExistence type="predicted"/>
<protein>
    <submittedName>
        <fullName evidence="1">Uncharacterized protein</fullName>
    </submittedName>
</protein>
<name>A0A0E9TP93_ANGAN</name>
<dbReference type="EMBL" id="GBXM01054029">
    <property type="protein sequence ID" value="JAH54548.1"/>
    <property type="molecule type" value="Transcribed_RNA"/>
</dbReference>